<gene>
    <name evidence="4" type="ORF">B2A_08264</name>
</gene>
<keyword evidence="2" id="KW-0812">Transmembrane</keyword>
<proteinExistence type="predicted"/>
<accession>T0ZTF0</accession>
<comment type="caution">
    <text evidence="4">The sequence shown here is derived from an EMBL/GenBank/DDBJ whole genome shotgun (WGS) entry which is preliminary data.</text>
</comment>
<dbReference type="EMBL" id="AUZZ01005944">
    <property type="protein sequence ID" value="EQD47847.1"/>
    <property type="molecule type" value="Genomic_DNA"/>
</dbReference>
<protein>
    <submittedName>
        <fullName evidence="4">Membrane protein containing DUF989</fullName>
    </submittedName>
</protein>
<dbReference type="AlphaFoldDB" id="T0ZTF0"/>
<organism evidence="4">
    <name type="scientific">mine drainage metagenome</name>
    <dbReference type="NCBI Taxonomy" id="410659"/>
    <lineage>
        <taxon>unclassified sequences</taxon>
        <taxon>metagenomes</taxon>
        <taxon>ecological metagenomes</taxon>
    </lineage>
</organism>
<dbReference type="Pfam" id="PF06181">
    <property type="entry name" value="Urate_ox_N"/>
    <property type="match status" value="1"/>
</dbReference>
<feature type="domain" description="Urate oxidase N-terminal" evidence="3">
    <location>
        <begin position="8"/>
        <end position="155"/>
    </location>
</feature>
<feature type="non-terminal residue" evidence="4">
    <location>
        <position position="1"/>
    </location>
</feature>
<evidence type="ECO:0000313" key="4">
    <source>
        <dbReference type="EMBL" id="EQD47847.1"/>
    </source>
</evidence>
<feature type="transmembrane region" description="Helical" evidence="2">
    <location>
        <begin position="113"/>
        <end position="132"/>
    </location>
</feature>
<feature type="transmembrane region" description="Helical" evidence="2">
    <location>
        <begin position="144"/>
        <end position="163"/>
    </location>
</feature>
<reference evidence="4" key="2">
    <citation type="journal article" date="2014" name="ISME J.">
        <title>Microbial stratification in low pH oxic and suboxic macroscopic growths along an acid mine drainage.</title>
        <authorList>
            <person name="Mendez-Garcia C."/>
            <person name="Mesa V."/>
            <person name="Sprenger R.R."/>
            <person name="Richter M."/>
            <person name="Diez M.S."/>
            <person name="Solano J."/>
            <person name="Bargiela R."/>
            <person name="Golyshina O.V."/>
            <person name="Manteca A."/>
            <person name="Ramos J.L."/>
            <person name="Gallego J.R."/>
            <person name="Llorente I."/>
            <person name="Martins Dos Santos V.A."/>
            <person name="Jensen O.N."/>
            <person name="Pelaez A.I."/>
            <person name="Sanchez J."/>
            <person name="Ferrer M."/>
        </authorList>
    </citation>
    <scope>NUCLEOTIDE SEQUENCE</scope>
</reference>
<sequence>APRSEPKPKFLAVTIALMSVLDAWGLCHLFSGRGAFMIFGASLGTIMVANVLFVIIPGQRELVRATREGRAVDPRPGLRGKQRSVHNTYFTLPVLFVMISGHFAMTYGARNNWLVLLAMSFAGACIRGWFVARHKPAGRRGLQAALPAVLAAVTLICLIVALAPKGRSLGAQGRGRGSGPDGQQDRGDRARTLCTLSQRQALAEIRLRCGARWDRVR</sequence>
<keyword evidence="2" id="KW-1133">Transmembrane helix</keyword>
<feature type="region of interest" description="Disordered" evidence="1">
    <location>
        <begin position="168"/>
        <end position="188"/>
    </location>
</feature>
<feature type="transmembrane region" description="Helical" evidence="2">
    <location>
        <begin position="35"/>
        <end position="56"/>
    </location>
</feature>
<dbReference type="InterPro" id="IPR010389">
    <property type="entry name" value="Urate_ox_N"/>
</dbReference>
<reference evidence="4" key="1">
    <citation type="submission" date="2013-08" db="EMBL/GenBank/DDBJ databases">
        <authorList>
            <person name="Mendez C."/>
            <person name="Richter M."/>
            <person name="Ferrer M."/>
            <person name="Sanchez J."/>
        </authorList>
    </citation>
    <scope>NUCLEOTIDE SEQUENCE</scope>
</reference>
<feature type="non-terminal residue" evidence="4">
    <location>
        <position position="217"/>
    </location>
</feature>
<evidence type="ECO:0000259" key="3">
    <source>
        <dbReference type="Pfam" id="PF06181"/>
    </source>
</evidence>
<feature type="transmembrane region" description="Helical" evidence="2">
    <location>
        <begin position="89"/>
        <end position="107"/>
    </location>
</feature>
<keyword evidence="2" id="KW-0472">Membrane</keyword>
<name>T0ZTF0_9ZZZZ</name>
<evidence type="ECO:0000256" key="2">
    <source>
        <dbReference type="SAM" id="Phobius"/>
    </source>
</evidence>
<evidence type="ECO:0000256" key="1">
    <source>
        <dbReference type="SAM" id="MobiDB-lite"/>
    </source>
</evidence>